<feature type="domain" description="Cupin type-2" evidence="1">
    <location>
        <begin position="189"/>
        <end position="255"/>
    </location>
</feature>
<dbReference type="EMBL" id="CAFZ01000577">
    <property type="protein sequence ID" value="CCA76007.1"/>
    <property type="molecule type" value="Genomic_DNA"/>
</dbReference>
<dbReference type="InterPro" id="IPR014710">
    <property type="entry name" value="RmlC-like_jellyroll"/>
</dbReference>
<dbReference type="InParanoid" id="G4TXG4"/>
<name>G4TXG4_SERID</name>
<accession>G4TXG4</accession>
<evidence type="ECO:0000313" key="3">
    <source>
        <dbReference type="Proteomes" id="UP000007148"/>
    </source>
</evidence>
<dbReference type="Gene3D" id="2.60.120.10">
    <property type="entry name" value="Jelly Rolls"/>
    <property type="match status" value="1"/>
</dbReference>
<evidence type="ECO:0000313" key="2">
    <source>
        <dbReference type="EMBL" id="CCA76007.1"/>
    </source>
</evidence>
<dbReference type="SUPFAM" id="SSF51182">
    <property type="entry name" value="RmlC-like cupins"/>
    <property type="match status" value="1"/>
</dbReference>
<dbReference type="AlphaFoldDB" id="G4TXG4"/>
<dbReference type="InterPro" id="IPR013096">
    <property type="entry name" value="Cupin_2"/>
</dbReference>
<dbReference type="eggNOG" id="ENOG502R1E4">
    <property type="taxonomic scope" value="Eukaryota"/>
</dbReference>
<dbReference type="HOGENOM" id="CLU_897459_0_0_1"/>
<dbReference type="InterPro" id="IPR011051">
    <property type="entry name" value="RmlC_Cupin_sf"/>
</dbReference>
<organism evidence="2 3">
    <name type="scientific">Serendipita indica (strain DSM 11827)</name>
    <name type="common">Root endophyte fungus</name>
    <name type="synonym">Piriformospora indica</name>
    <dbReference type="NCBI Taxonomy" id="1109443"/>
    <lineage>
        <taxon>Eukaryota</taxon>
        <taxon>Fungi</taxon>
        <taxon>Dikarya</taxon>
        <taxon>Basidiomycota</taxon>
        <taxon>Agaricomycotina</taxon>
        <taxon>Agaricomycetes</taxon>
        <taxon>Sebacinales</taxon>
        <taxon>Serendipitaceae</taxon>
        <taxon>Serendipita</taxon>
    </lineage>
</organism>
<keyword evidence="3" id="KW-1185">Reference proteome</keyword>
<dbReference type="Pfam" id="PF07883">
    <property type="entry name" value="Cupin_2"/>
    <property type="match status" value="1"/>
</dbReference>
<gene>
    <name evidence="2" type="ORF">PIIN_10007</name>
</gene>
<comment type="caution">
    <text evidence="2">The sequence shown here is derived from an EMBL/GenBank/DDBJ whole genome shotgun (WGS) entry which is preliminary data.</text>
</comment>
<evidence type="ECO:0000259" key="1">
    <source>
        <dbReference type="Pfam" id="PF07883"/>
    </source>
</evidence>
<reference evidence="2 3" key="1">
    <citation type="journal article" date="2011" name="PLoS Pathog.">
        <title>Endophytic Life Strategies Decoded by Genome and Transcriptome Analyses of the Mutualistic Root Symbiont Piriformospora indica.</title>
        <authorList>
            <person name="Zuccaro A."/>
            <person name="Lahrmann U."/>
            <person name="Guldener U."/>
            <person name="Langen G."/>
            <person name="Pfiffi S."/>
            <person name="Biedenkopf D."/>
            <person name="Wong P."/>
            <person name="Samans B."/>
            <person name="Grimm C."/>
            <person name="Basiewicz M."/>
            <person name="Murat C."/>
            <person name="Martin F."/>
            <person name="Kogel K.H."/>
        </authorList>
    </citation>
    <scope>NUCLEOTIDE SEQUENCE [LARGE SCALE GENOMIC DNA]</scope>
    <source>
        <strain evidence="2 3">DSM 11827</strain>
    </source>
</reference>
<sequence length="338" mass="37488">MNLFEATKPLNNRQSVSISDYFFLNNSDTPTHLANCTFHVLPPKQEYKITVPPLARHFVFMVYGSGSIYHLSGGKDLEQWDCFAYAPVKGNGEKHSERSYTLVGGKEGGGVLILNDSLNVNKGDIDPSPPESPTIVSSYEVTTWSGSGVETKKKATLTGLSDLARPLRNFTRTPNPESPPPLPWNATLEVLLPGTQTSFPHAHSTEDELVIVLAGKARYWCDGEEPEMTLVAGDVVAWKAGTGLCHAILNDGDGPGGSGSNVVLLTIGENKPETDKLFYPTKLKHRRHEHWWWKDVPQHSIGGASDTPHYPRTQDMEYPTWETKARKKYVRSDEDMEL</sequence>
<dbReference type="OrthoDB" id="10263073at2759"/>
<dbReference type="Proteomes" id="UP000007148">
    <property type="component" value="Unassembled WGS sequence"/>
</dbReference>
<proteinExistence type="predicted"/>
<protein>
    <recommendedName>
        <fullName evidence="1">Cupin type-2 domain-containing protein</fullName>
    </recommendedName>
</protein>